<evidence type="ECO:0000256" key="4">
    <source>
        <dbReference type="SAM" id="MobiDB-lite"/>
    </source>
</evidence>
<comment type="caution">
    <text evidence="6">The sequence shown here is derived from an EMBL/GenBank/DDBJ whole genome shotgun (WGS) entry which is preliminary data.</text>
</comment>
<dbReference type="Proteomes" id="UP000053958">
    <property type="component" value="Unassembled WGS sequence"/>
</dbReference>
<feature type="region of interest" description="Disordered" evidence="4">
    <location>
        <begin position="257"/>
        <end position="288"/>
    </location>
</feature>
<evidence type="ECO:0000313" key="6">
    <source>
        <dbReference type="EMBL" id="KKA20012.1"/>
    </source>
</evidence>
<dbReference type="RefSeq" id="XP_013326624.1">
    <property type="nucleotide sequence ID" value="XM_013471170.1"/>
</dbReference>
<evidence type="ECO:0000256" key="3">
    <source>
        <dbReference type="ARBA" id="ARBA00022895"/>
    </source>
</evidence>
<dbReference type="Pfam" id="PF10451">
    <property type="entry name" value="Stn1"/>
    <property type="match status" value="1"/>
</dbReference>
<feature type="region of interest" description="Disordered" evidence="4">
    <location>
        <begin position="207"/>
        <end position="241"/>
    </location>
</feature>
<dbReference type="EMBL" id="LASV01000298">
    <property type="protein sequence ID" value="KKA20012.1"/>
    <property type="molecule type" value="Genomic_DNA"/>
</dbReference>
<evidence type="ECO:0000256" key="2">
    <source>
        <dbReference type="ARBA" id="ARBA00022454"/>
    </source>
</evidence>
<name>A0A0F4YP20_RASE3</name>
<dbReference type="InterPro" id="IPR018856">
    <property type="entry name" value="Stn1_N"/>
</dbReference>
<dbReference type="STRING" id="1408163.A0A0F4YP20"/>
<dbReference type="AlphaFoldDB" id="A0A0F4YP20"/>
<evidence type="ECO:0000313" key="7">
    <source>
        <dbReference type="Proteomes" id="UP000053958"/>
    </source>
</evidence>
<gene>
    <name evidence="6" type="ORF">T310_5985</name>
</gene>
<proteinExistence type="predicted"/>
<organism evidence="6 7">
    <name type="scientific">Rasamsonia emersonii (strain ATCC 16479 / CBS 393.64 / IMI 116815)</name>
    <dbReference type="NCBI Taxonomy" id="1408163"/>
    <lineage>
        <taxon>Eukaryota</taxon>
        <taxon>Fungi</taxon>
        <taxon>Dikarya</taxon>
        <taxon>Ascomycota</taxon>
        <taxon>Pezizomycotina</taxon>
        <taxon>Eurotiomycetes</taxon>
        <taxon>Eurotiomycetidae</taxon>
        <taxon>Eurotiales</taxon>
        <taxon>Trichocomaceae</taxon>
        <taxon>Rasamsonia</taxon>
    </lineage>
</organism>
<dbReference type="Gene3D" id="2.40.50.140">
    <property type="entry name" value="Nucleic acid-binding proteins"/>
    <property type="match status" value="1"/>
</dbReference>
<dbReference type="GeneID" id="25318305"/>
<dbReference type="OrthoDB" id="77828at2759"/>
<feature type="compositionally biased region" description="Basic and acidic residues" evidence="4">
    <location>
        <begin position="227"/>
        <end position="241"/>
    </location>
</feature>
<dbReference type="GO" id="GO:0000781">
    <property type="term" value="C:chromosome, telomeric region"/>
    <property type="evidence" value="ECO:0007669"/>
    <property type="project" value="UniProtKB-SubCell"/>
</dbReference>
<protein>
    <submittedName>
        <fullName evidence="6">OB-fold nucleic acid binding domain-containing protein</fullName>
    </submittedName>
</protein>
<accession>A0A0F4YP20</accession>
<sequence>MATGDSDNAHDTGLTFYPAFCFKASPTHFAWVKMAAVDVHRLRTRKGFEGQNLYFYYNHPIQFVCLAGIIVAREEYPRRTVLVLDDSSGATIEVVVLKVLATSDENGATATASSTATAPETVHVASTTRSPLDISTLTPGAVAKIKGTLSSFRSTMQVVLERYVILPDTNAEIRFWDERARYLVDVLSVPWSLSADEIAQLRREAEEDEQKAVWDQRRAQEKKKRLAEREEKDRRRIQRRWEREEKLRERQAAMCREANRKFQEMMTMKRKKMKMSTAKQAPARENEG</sequence>
<keyword evidence="3" id="KW-0779">Telomere</keyword>
<dbReference type="SUPFAM" id="SSF50249">
    <property type="entry name" value="Nucleic acid-binding proteins"/>
    <property type="match status" value="1"/>
</dbReference>
<keyword evidence="7" id="KW-1185">Reference proteome</keyword>
<keyword evidence="2" id="KW-0158">Chromosome</keyword>
<evidence type="ECO:0000259" key="5">
    <source>
        <dbReference type="Pfam" id="PF10451"/>
    </source>
</evidence>
<dbReference type="InterPro" id="IPR012340">
    <property type="entry name" value="NA-bd_OB-fold"/>
</dbReference>
<evidence type="ECO:0000256" key="1">
    <source>
        <dbReference type="ARBA" id="ARBA00004574"/>
    </source>
</evidence>
<feature type="domain" description="CST complex subunit Stn1 N-terminal" evidence="5">
    <location>
        <begin position="52"/>
        <end position="98"/>
    </location>
</feature>
<dbReference type="CDD" id="cd03524">
    <property type="entry name" value="RPA2_OBF_family"/>
    <property type="match status" value="1"/>
</dbReference>
<feature type="compositionally biased region" description="Basic and acidic residues" evidence="4">
    <location>
        <begin position="207"/>
        <end position="219"/>
    </location>
</feature>
<reference evidence="6 7" key="1">
    <citation type="submission" date="2015-04" db="EMBL/GenBank/DDBJ databases">
        <authorList>
            <person name="Heijne W.H."/>
            <person name="Fedorova N.D."/>
            <person name="Nierman W.C."/>
            <person name="Vollebregt A.W."/>
            <person name="Zhao Z."/>
            <person name="Wu L."/>
            <person name="Kumar M."/>
            <person name="Stam H."/>
            <person name="van den Berg M.A."/>
            <person name="Pel H.J."/>
        </authorList>
    </citation>
    <scope>NUCLEOTIDE SEQUENCE [LARGE SCALE GENOMIC DNA]</scope>
    <source>
        <strain evidence="6 7">CBS 393.64</strain>
    </source>
</reference>
<comment type="subcellular location">
    <subcellularLocation>
        <location evidence="1">Chromosome</location>
        <location evidence="1">Telomere</location>
    </subcellularLocation>
</comment>